<feature type="signal peptide" evidence="1">
    <location>
        <begin position="1"/>
        <end position="20"/>
    </location>
</feature>
<proteinExistence type="predicted"/>
<sequence>MNKRTLLTAWCAVVASASSAQGMSPARHPRDYCFLGAEAKLPSRPFNKSTGACASNMIDICKTPGRGLWRVSLILNVNNAAETKEARAALLTSAAIISKKIVGADQAGLAAAIRKGKNAAWTTSRWRTEGMYDEWSTGLGHDIAVRFTPIDGQKNTQ</sequence>
<comment type="caution">
    <text evidence="2">The sequence shown here is derived from an EMBL/GenBank/DDBJ whole genome shotgun (WGS) entry which is preliminary data.</text>
</comment>
<evidence type="ECO:0000313" key="3">
    <source>
        <dbReference type="Proteomes" id="UP000278085"/>
    </source>
</evidence>
<dbReference type="AlphaFoldDB" id="A0A430HLT2"/>
<dbReference type="RefSeq" id="WP_126074425.1">
    <property type="nucleotide sequence ID" value="NZ_CP051166.1"/>
</dbReference>
<keyword evidence="3" id="KW-1185">Reference proteome</keyword>
<accession>A0A430HLT2</accession>
<evidence type="ECO:0000313" key="2">
    <source>
        <dbReference type="EMBL" id="RSZ58527.1"/>
    </source>
</evidence>
<protein>
    <recommendedName>
        <fullName evidence="4">DUF3015 domain-containing protein</fullName>
    </recommendedName>
</protein>
<dbReference type="OrthoDB" id="9182083at2"/>
<dbReference type="Proteomes" id="UP000278085">
    <property type="component" value="Unassembled WGS sequence"/>
</dbReference>
<evidence type="ECO:0008006" key="4">
    <source>
        <dbReference type="Google" id="ProtNLM"/>
    </source>
</evidence>
<dbReference type="EMBL" id="RXLQ01000006">
    <property type="protein sequence ID" value="RSZ58527.1"/>
    <property type="molecule type" value="Genomic_DNA"/>
</dbReference>
<name>A0A430HLT2_9BURK</name>
<evidence type="ECO:0000256" key="1">
    <source>
        <dbReference type="SAM" id="SignalP"/>
    </source>
</evidence>
<keyword evidence="1" id="KW-0732">Signal</keyword>
<reference evidence="2 3" key="1">
    <citation type="submission" date="2018-12" db="EMBL/GenBank/DDBJ databases">
        <authorList>
            <person name="Yang E."/>
        </authorList>
    </citation>
    <scope>NUCLEOTIDE SEQUENCE [LARGE SCALE GENOMIC DNA]</scope>
    <source>
        <strain evidence="2 3">SOD</strain>
    </source>
</reference>
<gene>
    <name evidence="2" type="ORF">EJB06_12860</name>
</gene>
<feature type="chain" id="PRO_5019097279" description="DUF3015 domain-containing protein" evidence="1">
    <location>
        <begin position="21"/>
        <end position="157"/>
    </location>
</feature>
<organism evidence="2 3">
    <name type="scientific">Massilia atriviolacea</name>
    <dbReference type="NCBI Taxonomy" id="2495579"/>
    <lineage>
        <taxon>Bacteria</taxon>
        <taxon>Pseudomonadati</taxon>
        <taxon>Pseudomonadota</taxon>
        <taxon>Betaproteobacteria</taxon>
        <taxon>Burkholderiales</taxon>
        <taxon>Oxalobacteraceae</taxon>
        <taxon>Telluria group</taxon>
        <taxon>Massilia</taxon>
    </lineage>
</organism>